<evidence type="ECO:0000256" key="3">
    <source>
        <dbReference type="ARBA" id="ARBA00022723"/>
    </source>
</evidence>
<evidence type="ECO:0000256" key="2">
    <source>
        <dbReference type="ARBA" id="ARBA00022553"/>
    </source>
</evidence>
<evidence type="ECO:0000313" key="11">
    <source>
        <dbReference type="EMBL" id="KAK5639007.1"/>
    </source>
</evidence>
<dbReference type="GO" id="GO:0005770">
    <property type="term" value="C:late endosome"/>
    <property type="evidence" value="ECO:0007669"/>
    <property type="project" value="UniProtKB-SubCell"/>
</dbReference>
<dbReference type="Pfam" id="PF13901">
    <property type="entry name" value="RH_dom"/>
    <property type="match status" value="1"/>
</dbReference>
<comment type="caution">
    <text evidence="11">The sequence shown here is derived from an EMBL/GenBank/DDBJ whole genome shotgun (WGS) entry which is preliminary data.</text>
</comment>
<keyword evidence="6" id="KW-0863">Zinc-finger</keyword>
<feature type="region of interest" description="Disordered" evidence="9">
    <location>
        <begin position="274"/>
        <end position="354"/>
    </location>
</feature>
<evidence type="ECO:0000256" key="1">
    <source>
        <dbReference type="ARBA" id="ARBA00004603"/>
    </source>
</evidence>
<name>A0AAN7ZD67_9COLE</name>
<proteinExistence type="predicted"/>
<dbReference type="PANTHER" id="PTHR12326:SF12">
    <property type="entry name" value="PLECKSTRIN HOMOLOGY AND RUN DOMAIN CONTAINING M1"/>
    <property type="match status" value="1"/>
</dbReference>
<dbReference type="InterPro" id="IPR004012">
    <property type="entry name" value="Run_dom"/>
</dbReference>
<dbReference type="PROSITE" id="PS50826">
    <property type="entry name" value="RUN"/>
    <property type="match status" value="1"/>
</dbReference>
<keyword evidence="2" id="KW-0597">Phosphoprotein</keyword>
<evidence type="ECO:0000256" key="5">
    <source>
        <dbReference type="ARBA" id="ARBA00022753"/>
    </source>
</evidence>
<keyword evidence="5" id="KW-0967">Endosome</keyword>
<evidence type="ECO:0000313" key="12">
    <source>
        <dbReference type="Proteomes" id="UP001329430"/>
    </source>
</evidence>
<feature type="domain" description="RUN" evidence="10">
    <location>
        <begin position="48"/>
        <end position="187"/>
    </location>
</feature>
<dbReference type="InterPro" id="IPR047326">
    <property type="entry name" value="RUN_PLEKHM1"/>
</dbReference>
<dbReference type="GO" id="GO:0008270">
    <property type="term" value="F:zinc ion binding"/>
    <property type="evidence" value="ECO:0007669"/>
    <property type="project" value="UniProtKB-KW"/>
</dbReference>
<organism evidence="11 12">
    <name type="scientific">Pyrocoelia pectoralis</name>
    <dbReference type="NCBI Taxonomy" id="417401"/>
    <lineage>
        <taxon>Eukaryota</taxon>
        <taxon>Metazoa</taxon>
        <taxon>Ecdysozoa</taxon>
        <taxon>Arthropoda</taxon>
        <taxon>Hexapoda</taxon>
        <taxon>Insecta</taxon>
        <taxon>Pterygota</taxon>
        <taxon>Neoptera</taxon>
        <taxon>Endopterygota</taxon>
        <taxon>Coleoptera</taxon>
        <taxon>Polyphaga</taxon>
        <taxon>Elateriformia</taxon>
        <taxon>Elateroidea</taxon>
        <taxon>Lampyridae</taxon>
        <taxon>Lampyrinae</taxon>
        <taxon>Pyrocoelia</taxon>
    </lineage>
</organism>
<dbReference type="SMART" id="SM00593">
    <property type="entry name" value="RUN"/>
    <property type="match status" value="1"/>
</dbReference>
<dbReference type="Proteomes" id="UP001329430">
    <property type="component" value="Chromosome 9"/>
</dbReference>
<evidence type="ECO:0000256" key="4">
    <source>
        <dbReference type="ARBA" id="ARBA00022737"/>
    </source>
</evidence>
<dbReference type="PANTHER" id="PTHR12326">
    <property type="entry name" value="PLECKSTRIN HOMOLOGY DOMAIN CONTAINING PROTEIN"/>
    <property type="match status" value="1"/>
</dbReference>
<dbReference type="Pfam" id="PF02759">
    <property type="entry name" value="RUN"/>
    <property type="match status" value="1"/>
</dbReference>
<dbReference type="InterPro" id="IPR051366">
    <property type="entry name" value="DEF8"/>
</dbReference>
<reference evidence="11 12" key="1">
    <citation type="journal article" date="2024" name="Insects">
        <title>An Improved Chromosome-Level Genome Assembly of the Firefly Pyrocoelia pectoralis.</title>
        <authorList>
            <person name="Fu X."/>
            <person name="Meyer-Rochow V.B."/>
            <person name="Ballantyne L."/>
            <person name="Zhu X."/>
        </authorList>
    </citation>
    <scope>NUCLEOTIDE SEQUENCE [LARGE SCALE GENOMIC DNA]</scope>
    <source>
        <strain evidence="11">XCY_ONT2</strain>
    </source>
</reference>
<dbReference type="GO" id="GO:0006914">
    <property type="term" value="P:autophagy"/>
    <property type="evidence" value="ECO:0007669"/>
    <property type="project" value="UniProtKB-KW"/>
</dbReference>
<evidence type="ECO:0000256" key="9">
    <source>
        <dbReference type="SAM" id="MobiDB-lite"/>
    </source>
</evidence>
<evidence type="ECO:0000256" key="8">
    <source>
        <dbReference type="ARBA" id="ARBA00023006"/>
    </source>
</evidence>
<keyword evidence="12" id="KW-1185">Reference proteome</keyword>
<keyword evidence="4" id="KW-0677">Repeat</keyword>
<evidence type="ECO:0000259" key="10">
    <source>
        <dbReference type="PROSITE" id="PS50826"/>
    </source>
</evidence>
<accession>A0AAN7ZD67</accession>
<dbReference type="CDD" id="cd17679">
    <property type="entry name" value="RUN_PLEKHM1"/>
    <property type="match status" value="1"/>
</dbReference>
<evidence type="ECO:0000256" key="7">
    <source>
        <dbReference type="ARBA" id="ARBA00022833"/>
    </source>
</evidence>
<dbReference type="Gene3D" id="1.20.58.900">
    <property type="match status" value="1"/>
</dbReference>
<keyword evidence="8" id="KW-0072">Autophagy</keyword>
<feature type="compositionally biased region" description="Polar residues" evidence="9">
    <location>
        <begin position="337"/>
        <end position="354"/>
    </location>
</feature>
<dbReference type="SMART" id="SM01175">
    <property type="entry name" value="DUF4206"/>
    <property type="match status" value="1"/>
</dbReference>
<dbReference type="SUPFAM" id="SSF140741">
    <property type="entry name" value="RUN domain-like"/>
    <property type="match status" value="1"/>
</dbReference>
<dbReference type="InterPro" id="IPR037213">
    <property type="entry name" value="Run_dom_sf"/>
</dbReference>
<dbReference type="EMBL" id="JAVRBK010000009">
    <property type="protein sequence ID" value="KAK5639007.1"/>
    <property type="molecule type" value="Genomic_DNA"/>
</dbReference>
<keyword evidence="7" id="KW-0862">Zinc</keyword>
<protein>
    <recommendedName>
        <fullName evidence="10">RUN domain-containing protein</fullName>
    </recommendedName>
</protein>
<evidence type="ECO:0000256" key="6">
    <source>
        <dbReference type="ARBA" id="ARBA00022771"/>
    </source>
</evidence>
<dbReference type="AlphaFoldDB" id="A0AAN7ZD67"/>
<comment type="subcellular location">
    <subcellularLocation>
        <location evidence="1">Late endosome</location>
    </subcellularLocation>
</comment>
<feature type="compositionally biased region" description="Polar residues" evidence="9">
    <location>
        <begin position="290"/>
        <end position="324"/>
    </location>
</feature>
<sequence length="668" mass="75332">MKALMKSVNATNRKKQTLIKDSIITQLSNSVKEIQLYHMGDTISSDSLQMSEAESALCAVIEAMFLHGLKDSLVHQARRVIADLEERPEPSFWAPLLIISHKQNINQIANLSQITTEIGQCRAWIRIALNECLLSSYLSTMRQDSSVLKPYYNTYALIRDNELLDVAQRLIEGVEAFTEFTLPCNTSLLNTWQLQSLVLAGIWSPTLRSCPIAAGVDVAQSLQSTSAINSETDSLSSAFSFNSHSSGLGGLLSLNEDEALKIILAKHSSEQSYMPSTFKPLQDNKKASATDLSETGSTSAESENTNFPVESNLGNSLNRRSGWSFSEIPDKSEGSDQEIQSPNLARANSNTEIPKSMETSYNDLIESYNLLGSSHVKTPDFKEVWQSFEDKRLNKVQNTIQMDETAVEVCESLESSQEKSMLNCILNISRERGLDFQNYQCAECKESLSLMPKPKTCGFTAKYFCDICMSEQLVCLPARVIHNWDFKVYEVSQNALSYITEMTNHPTIDLKLINPFIYTVSAEMAKLQNIRIQLNFLRDYLYTCREPVIEELQKQIGGKDYMYEHVHQYSIADLSEIQNGALSQHLQKVVQFGIDHVHNCWLCSQKGFICEVCKKSKVLYPFEIENVYRCNVCNAIYHNGCLNSNQPCRKCDRKKKREDLPLLGATIE</sequence>
<gene>
    <name evidence="11" type="ORF">RI129_011499</name>
</gene>
<dbReference type="InterPro" id="IPR025258">
    <property type="entry name" value="RH_dom"/>
</dbReference>
<keyword evidence="3" id="KW-0479">Metal-binding</keyword>